<keyword evidence="3" id="KW-1185">Reference proteome</keyword>
<organism evidence="2 3">
    <name type="scientific">Chlorella vulgaris</name>
    <name type="common">Green alga</name>
    <dbReference type="NCBI Taxonomy" id="3077"/>
    <lineage>
        <taxon>Eukaryota</taxon>
        <taxon>Viridiplantae</taxon>
        <taxon>Chlorophyta</taxon>
        <taxon>core chlorophytes</taxon>
        <taxon>Trebouxiophyceae</taxon>
        <taxon>Chlorellales</taxon>
        <taxon>Chlorellaceae</taxon>
        <taxon>Chlorella clade</taxon>
        <taxon>Chlorella</taxon>
    </lineage>
</organism>
<dbReference type="Proteomes" id="UP001055712">
    <property type="component" value="Unassembled WGS sequence"/>
</dbReference>
<dbReference type="EMBL" id="SIDB01000005">
    <property type="protein sequence ID" value="KAI3432518.1"/>
    <property type="molecule type" value="Genomic_DNA"/>
</dbReference>
<accession>A0A9D4YYA4</accession>
<feature type="compositionally biased region" description="Acidic residues" evidence="1">
    <location>
        <begin position="86"/>
        <end position="95"/>
    </location>
</feature>
<comment type="caution">
    <text evidence="2">The sequence shown here is derived from an EMBL/GenBank/DDBJ whole genome shotgun (WGS) entry which is preliminary data.</text>
</comment>
<reference evidence="2" key="1">
    <citation type="journal article" date="2019" name="Plant J.">
        <title>Chlorella vulgaris genome assembly and annotation reveals the molecular basis for metabolic acclimation to high light conditions.</title>
        <authorList>
            <person name="Cecchin M."/>
            <person name="Marcolungo L."/>
            <person name="Rossato M."/>
            <person name="Girolomoni L."/>
            <person name="Cosentino E."/>
            <person name="Cuine S."/>
            <person name="Li-Beisson Y."/>
            <person name="Delledonne M."/>
            <person name="Ballottari M."/>
        </authorList>
    </citation>
    <scope>NUCLEOTIDE SEQUENCE</scope>
    <source>
        <strain evidence="2">211/11P</strain>
    </source>
</reference>
<dbReference type="AlphaFoldDB" id="A0A9D4YYA4"/>
<feature type="region of interest" description="Disordered" evidence="1">
    <location>
        <begin position="30"/>
        <end position="147"/>
    </location>
</feature>
<evidence type="ECO:0000313" key="3">
    <source>
        <dbReference type="Proteomes" id="UP001055712"/>
    </source>
</evidence>
<evidence type="ECO:0000313" key="2">
    <source>
        <dbReference type="EMBL" id="KAI3432518.1"/>
    </source>
</evidence>
<evidence type="ECO:0000256" key="1">
    <source>
        <dbReference type="SAM" id="MobiDB-lite"/>
    </source>
</evidence>
<reference evidence="2" key="2">
    <citation type="submission" date="2020-11" db="EMBL/GenBank/DDBJ databases">
        <authorList>
            <person name="Cecchin M."/>
            <person name="Marcolungo L."/>
            <person name="Rossato M."/>
            <person name="Girolomoni L."/>
            <person name="Cosentino E."/>
            <person name="Cuine S."/>
            <person name="Li-Beisson Y."/>
            <person name="Delledonne M."/>
            <person name="Ballottari M."/>
        </authorList>
    </citation>
    <scope>NUCLEOTIDE SEQUENCE</scope>
    <source>
        <strain evidence="2">211/11P</strain>
        <tissue evidence="2">Whole cell</tissue>
    </source>
</reference>
<sequence>MAVDKAIREMVPFKDILDAYLGDVVNEDNTVSPSLEAQDTPEEFHPEPEQPSWEPPTPVHAPEDTTPEELPDTRTIDIPQVKGDDLFSDADDDDADWAKPPEQPHPQPQPHVPQPQSSTMFPPQVAPAPPAVPSQVAAPAPPPFRPS</sequence>
<proteinExistence type="predicted"/>
<gene>
    <name evidence="2" type="ORF">D9Q98_004067</name>
</gene>
<protein>
    <submittedName>
        <fullName evidence="2">Uncharacterized protein</fullName>
    </submittedName>
</protein>
<dbReference type="PRINTS" id="PR01217">
    <property type="entry name" value="PRICHEXTENSN"/>
</dbReference>
<name>A0A9D4YYA4_CHLVU</name>
<feature type="compositionally biased region" description="Pro residues" evidence="1">
    <location>
        <begin position="101"/>
        <end position="113"/>
    </location>
</feature>